<evidence type="ECO:0000313" key="2">
    <source>
        <dbReference type="EMBL" id="OGY81660.1"/>
    </source>
</evidence>
<dbReference type="Proteomes" id="UP000176952">
    <property type="component" value="Unassembled WGS sequence"/>
</dbReference>
<feature type="compositionally biased region" description="Basic and acidic residues" evidence="1">
    <location>
        <begin position="1"/>
        <end position="11"/>
    </location>
</feature>
<accession>A0A1G2B0C1</accession>
<name>A0A1G2B0C1_9BACT</name>
<reference evidence="2 3" key="1">
    <citation type="journal article" date="2016" name="Nat. Commun.">
        <title>Thousands of microbial genomes shed light on interconnected biogeochemical processes in an aquifer system.</title>
        <authorList>
            <person name="Anantharaman K."/>
            <person name="Brown C.T."/>
            <person name="Hug L.A."/>
            <person name="Sharon I."/>
            <person name="Castelle C.J."/>
            <person name="Probst A.J."/>
            <person name="Thomas B.C."/>
            <person name="Singh A."/>
            <person name="Wilkins M.J."/>
            <person name="Karaoz U."/>
            <person name="Brodie E.L."/>
            <person name="Williams K.H."/>
            <person name="Hubbard S.S."/>
            <person name="Banfield J.F."/>
        </authorList>
    </citation>
    <scope>NUCLEOTIDE SEQUENCE [LARGE SCALE GENOMIC DNA]</scope>
</reference>
<dbReference type="AlphaFoldDB" id="A0A1G2B0C1"/>
<sequence>MGEKELNKPEPEADSTVPNHEEADKKYEKVTDQVENEQEEIEQETQELLLSEVAEDAGEVFSQLQQLQSDEQLTPLERKKVTGIFGRFDKLFADVYEKSRSVLPELPRLLVSDVQKGQPLEKDRMSLLVRWMDHYVDGGLSEIYNKCVGFLHERDENGKMSAGEIDYKEQLARNVLPFGYHLSISSKGVEGPKTRIKNIREDVGKYHPNRIAFGGELNEQLRMDLFRRYLGLEPNYDFLKESPYRPTRSTEKNARYFSFDAKSVAKDIIETREAIIEKMKSAKKLSPKTQPITWGIGNELKLAISTKDLNSMESFDQIVEYVKQKQQLPSNDYTSHLGRYKAYIGEDKGQIEGQNKRYVSYYDRWDLNPPLLNKVGIDLNQFNSPFEIYGRIYEEDFEAALNAHKAEQGSYK</sequence>
<feature type="compositionally biased region" description="Acidic residues" evidence="1">
    <location>
        <begin position="34"/>
        <end position="45"/>
    </location>
</feature>
<evidence type="ECO:0000256" key="1">
    <source>
        <dbReference type="SAM" id="MobiDB-lite"/>
    </source>
</evidence>
<feature type="compositionally biased region" description="Basic and acidic residues" evidence="1">
    <location>
        <begin position="19"/>
        <end position="32"/>
    </location>
</feature>
<proteinExistence type="predicted"/>
<protein>
    <submittedName>
        <fullName evidence="2">Uncharacterized protein</fullName>
    </submittedName>
</protein>
<gene>
    <name evidence="2" type="ORF">A3F54_01185</name>
</gene>
<evidence type="ECO:0000313" key="3">
    <source>
        <dbReference type="Proteomes" id="UP000176952"/>
    </source>
</evidence>
<comment type="caution">
    <text evidence="2">The sequence shown here is derived from an EMBL/GenBank/DDBJ whole genome shotgun (WGS) entry which is preliminary data.</text>
</comment>
<dbReference type="EMBL" id="MHKD01000042">
    <property type="protein sequence ID" value="OGY81660.1"/>
    <property type="molecule type" value="Genomic_DNA"/>
</dbReference>
<organism evidence="2 3">
    <name type="scientific">Candidatus Kerfeldbacteria bacterium RIFCSPHIGHO2_12_FULL_48_17</name>
    <dbReference type="NCBI Taxonomy" id="1798542"/>
    <lineage>
        <taxon>Bacteria</taxon>
        <taxon>Candidatus Kerfeldiibacteriota</taxon>
    </lineage>
</organism>
<feature type="region of interest" description="Disordered" evidence="1">
    <location>
        <begin position="1"/>
        <end position="45"/>
    </location>
</feature>